<gene>
    <name evidence="4" type="ordered locus">Pden_2824</name>
</gene>
<keyword evidence="5" id="KW-1185">Reference proteome</keyword>
<dbReference type="SUPFAM" id="SSF51430">
    <property type="entry name" value="NAD(P)-linked oxidoreductase"/>
    <property type="match status" value="1"/>
</dbReference>
<dbReference type="KEGG" id="pde:Pden_2824"/>
<accession>A1B5W4</accession>
<evidence type="ECO:0000313" key="4">
    <source>
        <dbReference type="EMBL" id="ABL70908.1"/>
    </source>
</evidence>
<dbReference type="Proteomes" id="UP000000361">
    <property type="component" value="Chromosome 1"/>
</dbReference>
<feature type="region of interest" description="Disordered" evidence="2">
    <location>
        <begin position="294"/>
        <end position="315"/>
    </location>
</feature>
<evidence type="ECO:0000313" key="5">
    <source>
        <dbReference type="Proteomes" id="UP000000361"/>
    </source>
</evidence>
<name>A1B5W4_PARDP</name>
<keyword evidence="1" id="KW-0560">Oxidoreductase</keyword>
<dbReference type="eggNOG" id="COG0667">
    <property type="taxonomic scope" value="Bacteria"/>
</dbReference>
<reference evidence="5" key="1">
    <citation type="submission" date="2006-12" db="EMBL/GenBank/DDBJ databases">
        <title>Complete sequence of chromosome 1 of Paracoccus denitrificans PD1222.</title>
        <authorList>
            <person name="Copeland A."/>
            <person name="Lucas S."/>
            <person name="Lapidus A."/>
            <person name="Barry K."/>
            <person name="Detter J.C."/>
            <person name="Glavina del Rio T."/>
            <person name="Hammon N."/>
            <person name="Israni S."/>
            <person name="Dalin E."/>
            <person name="Tice H."/>
            <person name="Pitluck S."/>
            <person name="Munk A.C."/>
            <person name="Brettin T."/>
            <person name="Bruce D."/>
            <person name="Han C."/>
            <person name="Tapia R."/>
            <person name="Gilna P."/>
            <person name="Schmutz J."/>
            <person name="Larimer F."/>
            <person name="Land M."/>
            <person name="Hauser L."/>
            <person name="Kyrpides N."/>
            <person name="Lykidis A."/>
            <person name="Spiro S."/>
            <person name="Richardson D.J."/>
            <person name="Moir J.W.B."/>
            <person name="Ferguson S.J."/>
            <person name="van Spanning R.J.M."/>
            <person name="Richardson P."/>
        </authorList>
    </citation>
    <scope>NUCLEOTIDE SEQUENCE [LARGE SCALE GENOMIC DNA]</scope>
    <source>
        <strain evidence="5">Pd 1222</strain>
    </source>
</reference>
<dbReference type="PANTHER" id="PTHR43364">
    <property type="entry name" value="NADH-SPECIFIC METHYLGLYOXAL REDUCTASE-RELATED"/>
    <property type="match status" value="1"/>
</dbReference>
<dbReference type="EnsemblBacteria" id="ABL70908">
    <property type="protein sequence ID" value="ABL70908"/>
    <property type="gene ID" value="Pden_2824"/>
</dbReference>
<evidence type="ECO:0000256" key="1">
    <source>
        <dbReference type="ARBA" id="ARBA00023002"/>
    </source>
</evidence>
<dbReference type="EMBL" id="CP000489">
    <property type="protein sequence ID" value="ABL70908.1"/>
    <property type="molecule type" value="Genomic_DNA"/>
</dbReference>
<dbReference type="GO" id="GO:0016491">
    <property type="term" value="F:oxidoreductase activity"/>
    <property type="evidence" value="ECO:0007669"/>
    <property type="project" value="UniProtKB-KW"/>
</dbReference>
<protein>
    <submittedName>
        <fullName evidence="4">Aldo/keto reductase</fullName>
    </submittedName>
</protein>
<dbReference type="InterPro" id="IPR036812">
    <property type="entry name" value="NAD(P)_OxRdtase_dom_sf"/>
</dbReference>
<organism evidence="4 5">
    <name type="scientific">Paracoccus denitrificans (strain Pd 1222)</name>
    <dbReference type="NCBI Taxonomy" id="318586"/>
    <lineage>
        <taxon>Bacteria</taxon>
        <taxon>Pseudomonadati</taxon>
        <taxon>Pseudomonadota</taxon>
        <taxon>Alphaproteobacteria</taxon>
        <taxon>Rhodobacterales</taxon>
        <taxon>Paracoccaceae</taxon>
        <taxon>Paracoccus</taxon>
    </lineage>
</organism>
<evidence type="ECO:0000259" key="3">
    <source>
        <dbReference type="Pfam" id="PF00248"/>
    </source>
</evidence>
<feature type="domain" description="NADP-dependent oxidoreductase" evidence="3">
    <location>
        <begin position="16"/>
        <end position="298"/>
    </location>
</feature>
<dbReference type="Gene3D" id="3.20.20.100">
    <property type="entry name" value="NADP-dependent oxidoreductase domain"/>
    <property type="match status" value="1"/>
</dbReference>
<feature type="compositionally biased region" description="Low complexity" evidence="2">
    <location>
        <begin position="297"/>
        <end position="315"/>
    </location>
</feature>
<sequence length="409" mass="43812">MDSTTLGTSDLRVSGVCLGTMTFGNQTAEAEAHAQMDRALAAGITFFDTAELYPVNPVRRETVGLTEEIVGAWLSARGTRDRVQIATKATGPGDKVRAAGFDGAILRRIIDASLRRLNTDHIDLYQLHWPVRGSYAFRQNWRYDPSKQDRAATLAHMEDVLAALDEAVRAGKIGAFGLSNESAWGTARWIDTAERIGAPRVASIQNEYSMLYRAFDTDLAELAVNEGVTLLAYSPLAAGLLTGKYLDGAEPAASRVAADRATGGPGDLGGRRTPRADAAVAAWHGLAAELGLDPIHMASPSPGSGPSMRSRSSAPPIRHSSTICWPGWICGCPTRRSSVSTGCIAATRCPTEPQARALATPRQGWQRGRARAICPGHLPMRISCCPRSCRICASPSSPRPCSSYRAPNW</sequence>
<dbReference type="HOGENOM" id="CLU_023205_2_0_5"/>
<proteinExistence type="predicted"/>
<dbReference type="STRING" id="318586.Pden_2824"/>
<evidence type="ECO:0000256" key="2">
    <source>
        <dbReference type="SAM" id="MobiDB-lite"/>
    </source>
</evidence>
<dbReference type="PANTHER" id="PTHR43364:SF4">
    <property type="entry name" value="NAD(P)-LINKED OXIDOREDUCTASE SUPERFAMILY PROTEIN"/>
    <property type="match status" value="1"/>
</dbReference>
<dbReference type="AlphaFoldDB" id="A1B5W4"/>
<dbReference type="InterPro" id="IPR023210">
    <property type="entry name" value="NADP_OxRdtase_dom"/>
</dbReference>
<dbReference type="Pfam" id="PF00248">
    <property type="entry name" value="Aldo_ket_red"/>
    <property type="match status" value="1"/>
</dbReference>
<dbReference type="InterPro" id="IPR050523">
    <property type="entry name" value="AKR_Detox_Biosynth"/>
</dbReference>